<evidence type="ECO:0000313" key="1">
    <source>
        <dbReference type="EnsemblPlants" id="AET4Gv20289600.54"/>
    </source>
</evidence>
<reference evidence="2" key="1">
    <citation type="journal article" date="2014" name="Science">
        <title>Ancient hybridizations among the ancestral genomes of bread wheat.</title>
        <authorList>
            <consortium name="International Wheat Genome Sequencing Consortium,"/>
            <person name="Marcussen T."/>
            <person name="Sandve S.R."/>
            <person name="Heier L."/>
            <person name="Spannagl M."/>
            <person name="Pfeifer M."/>
            <person name="Jakobsen K.S."/>
            <person name="Wulff B.B."/>
            <person name="Steuernagel B."/>
            <person name="Mayer K.F."/>
            <person name="Olsen O.A."/>
        </authorList>
    </citation>
    <scope>NUCLEOTIDE SEQUENCE [LARGE SCALE GENOMIC DNA]</scope>
    <source>
        <strain evidence="2">cv. AL8/78</strain>
    </source>
</reference>
<dbReference type="Gramene" id="AET4Gv20289600.54">
    <property type="protein sequence ID" value="AET4Gv20289600.54"/>
    <property type="gene ID" value="AET4Gv20289600"/>
</dbReference>
<protein>
    <submittedName>
        <fullName evidence="1">Uncharacterized protein</fullName>
    </submittedName>
</protein>
<keyword evidence="2" id="KW-1185">Reference proteome</keyword>
<organism evidence="1 2">
    <name type="scientific">Aegilops tauschii subsp. strangulata</name>
    <name type="common">Goatgrass</name>
    <dbReference type="NCBI Taxonomy" id="200361"/>
    <lineage>
        <taxon>Eukaryota</taxon>
        <taxon>Viridiplantae</taxon>
        <taxon>Streptophyta</taxon>
        <taxon>Embryophyta</taxon>
        <taxon>Tracheophyta</taxon>
        <taxon>Spermatophyta</taxon>
        <taxon>Magnoliopsida</taxon>
        <taxon>Liliopsida</taxon>
        <taxon>Poales</taxon>
        <taxon>Poaceae</taxon>
        <taxon>BOP clade</taxon>
        <taxon>Pooideae</taxon>
        <taxon>Triticodae</taxon>
        <taxon>Triticeae</taxon>
        <taxon>Triticinae</taxon>
        <taxon>Aegilops</taxon>
    </lineage>
</organism>
<dbReference type="EnsemblPlants" id="AET4Gv20289600.54">
    <property type="protein sequence ID" value="AET4Gv20289600.54"/>
    <property type="gene ID" value="AET4Gv20289600"/>
</dbReference>
<sequence length="188" mass="22112">EMTSVMLIMVPKKGERTTQLLERERKSARQVYQDNQRNMRSIRRGDAILVMIEMTSVMLIMVPKSERTTQLLERERKSARQVYQDNQRNMMSIRRGDPILLMIEMTPVMLIMVPKKGEMITQLPEREWRTTEQNHQDNQTNMMMIRKGDRILPMIEATAPMLIIVRESKPCSFTAAQCECNLATLFQY</sequence>
<reference evidence="1" key="3">
    <citation type="journal article" date="2017" name="Nature">
        <title>Genome sequence of the progenitor of the wheat D genome Aegilops tauschii.</title>
        <authorList>
            <person name="Luo M.C."/>
            <person name="Gu Y.Q."/>
            <person name="Puiu D."/>
            <person name="Wang H."/>
            <person name="Twardziok S.O."/>
            <person name="Deal K.R."/>
            <person name="Huo N."/>
            <person name="Zhu T."/>
            <person name="Wang L."/>
            <person name="Wang Y."/>
            <person name="McGuire P.E."/>
            <person name="Liu S."/>
            <person name="Long H."/>
            <person name="Ramasamy R.K."/>
            <person name="Rodriguez J.C."/>
            <person name="Van S.L."/>
            <person name="Yuan L."/>
            <person name="Wang Z."/>
            <person name="Xia Z."/>
            <person name="Xiao L."/>
            <person name="Anderson O.D."/>
            <person name="Ouyang S."/>
            <person name="Liang Y."/>
            <person name="Zimin A.V."/>
            <person name="Pertea G."/>
            <person name="Qi P."/>
            <person name="Bennetzen J.L."/>
            <person name="Dai X."/>
            <person name="Dawson M.W."/>
            <person name="Muller H.G."/>
            <person name="Kugler K."/>
            <person name="Rivarola-Duarte L."/>
            <person name="Spannagl M."/>
            <person name="Mayer K.F.X."/>
            <person name="Lu F.H."/>
            <person name="Bevan M.W."/>
            <person name="Leroy P."/>
            <person name="Li P."/>
            <person name="You F.M."/>
            <person name="Sun Q."/>
            <person name="Liu Z."/>
            <person name="Lyons E."/>
            <person name="Wicker T."/>
            <person name="Salzberg S.L."/>
            <person name="Devos K.M."/>
            <person name="Dvorak J."/>
        </authorList>
    </citation>
    <scope>NUCLEOTIDE SEQUENCE [LARGE SCALE GENOMIC DNA]</scope>
    <source>
        <strain evidence="1">cv. AL8/78</strain>
    </source>
</reference>
<accession>A0A453HSX6</accession>
<reference evidence="1" key="4">
    <citation type="submission" date="2019-03" db="UniProtKB">
        <authorList>
            <consortium name="EnsemblPlants"/>
        </authorList>
    </citation>
    <scope>IDENTIFICATION</scope>
</reference>
<dbReference type="AlphaFoldDB" id="A0A453HSX6"/>
<reference evidence="1" key="5">
    <citation type="journal article" date="2021" name="G3 (Bethesda)">
        <title>Aegilops tauschii genome assembly Aet v5.0 features greater sequence contiguity and improved annotation.</title>
        <authorList>
            <person name="Wang L."/>
            <person name="Zhu T."/>
            <person name="Rodriguez J.C."/>
            <person name="Deal K.R."/>
            <person name="Dubcovsky J."/>
            <person name="McGuire P.E."/>
            <person name="Lux T."/>
            <person name="Spannagl M."/>
            <person name="Mayer K.F.X."/>
            <person name="Baldrich P."/>
            <person name="Meyers B.C."/>
            <person name="Huo N."/>
            <person name="Gu Y.Q."/>
            <person name="Zhou H."/>
            <person name="Devos K.M."/>
            <person name="Bennetzen J.L."/>
            <person name="Unver T."/>
            <person name="Budak H."/>
            <person name="Gulick P.J."/>
            <person name="Galiba G."/>
            <person name="Kalapos B."/>
            <person name="Nelson D.R."/>
            <person name="Li P."/>
            <person name="You F.M."/>
            <person name="Luo M.C."/>
            <person name="Dvorak J."/>
        </authorList>
    </citation>
    <scope>NUCLEOTIDE SEQUENCE [LARGE SCALE GENOMIC DNA]</scope>
    <source>
        <strain evidence="1">cv. AL8/78</strain>
    </source>
</reference>
<name>A0A453HSX6_AEGTS</name>
<proteinExistence type="predicted"/>
<reference evidence="2" key="2">
    <citation type="journal article" date="2017" name="Nat. Plants">
        <title>The Aegilops tauschii genome reveals multiple impacts of transposons.</title>
        <authorList>
            <person name="Zhao G."/>
            <person name="Zou C."/>
            <person name="Li K."/>
            <person name="Wang K."/>
            <person name="Li T."/>
            <person name="Gao L."/>
            <person name="Zhang X."/>
            <person name="Wang H."/>
            <person name="Yang Z."/>
            <person name="Liu X."/>
            <person name="Jiang W."/>
            <person name="Mao L."/>
            <person name="Kong X."/>
            <person name="Jiao Y."/>
            <person name="Jia J."/>
        </authorList>
    </citation>
    <scope>NUCLEOTIDE SEQUENCE [LARGE SCALE GENOMIC DNA]</scope>
    <source>
        <strain evidence="2">cv. AL8/78</strain>
    </source>
</reference>
<dbReference type="Proteomes" id="UP000015105">
    <property type="component" value="Chromosome 4D"/>
</dbReference>
<evidence type="ECO:0000313" key="2">
    <source>
        <dbReference type="Proteomes" id="UP000015105"/>
    </source>
</evidence>